<reference evidence="1 2" key="1">
    <citation type="submission" date="2019-05" db="EMBL/GenBank/DDBJ databases">
        <title>Verrucobacter flavum gen. nov., sp. nov. a new member of the family Verrucomicrobiaceae.</title>
        <authorList>
            <person name="Szuroczki S."/>
            <person name="Abbaszade G."/>
            <person name="Szabo A."/>
            <person name="Felfoldi T."/>
            <person name="Schumann P."/>
            <person name="Boka K."/>
            <person name="Keki Z."/>
            <person name="Toumi M."/>
            <person name="Toth E."/>
        </authorList>
    </citation>
    <scope>NUCLEOTIDE SEQUENCE [LARGE SCALE GENOMIC DNA]</scope>
    <source>
        <strain evidence="1 2">MG-N-17</strain>
    </source>
</reference>
<keyword evidence="2" id="KW-1185">Reference proteome</keyword>
<protein>
    <submittedName>
        <fullName evidence="1">DUF937 domain-containing protein</fullName>
    </submittedName>
</protein>
<dbReference type="RefSeq" id="WP_138084909.1">
    <property type="nucleotide sequence ID" value="NZ_VAUV01000003.1"/>
</dbReference>
<dbReference type="EMBL" id="VAUV01000003">
    <property type="protein sequence ID" value="TLD71905.1"/>
    <property type="molecule type" value="Genomic_DNA"/>
</dbReference>
<accession>A0A5R8KIY6</accession>
<dbReference type="InterPro" id="IPR027405">
    <property type="entry name" value="YidB-like"/>
</dbReference>
<dbReference type="Pfam" id="PF20159">
    <property type="entry name" value="YidB"/>
    <property type="match status" value="1"/>
</dbReference>
<dbReference type="InterPro" id="IPR045372">
    <property type="entry name" value="YidB"/>
</dbReference>
<dbReference type="Proteomes" id="UP000306196">
    <property type="component" value="Unassembled WGS sequence"/>
</dbReference>
<dbReference type="AlphaFoldDB" id="A0A5R8KIY6"/>
<evidence type="ECO:0000313" key="2">
    <source>
        <dbReference type="Proteomes" id="UP000306196"/>
    </source>
</evidence>
<dbReference type="OrthoDB" id="9795283at2"/>
<organism evidence="1 2">
    <name type="scientific">Phragmitibacter flavus</name>
    <dbReference type="NCBI Taxonomy" id="2576071"/>
    <lineage>
        <taxon>Bacteria</taxon>
        <taxon>Pseudomonadati</taxon>
        <taxon>Verrucomicrobiota</taxon>
        <taxon>Verrucomicrobiia</taxon>
        <taxon>Verrucomicrobiales</taxon>
        <taxon>Verrucomicrobiaceae</taxon>
        <taxon>Phragmitibacter</taxon>
    </lineage>
</organism>
<proteinExistence type="predicted"/>
<name>A0A5R8KIY6_9BACT</name>
<evidence type="ECO:0000313" key="1">
    <source>
        <dbReference type="EMBL" id="TLD71905.1"/>
    </source>
</evidence>
<dbReference type="Gene3D" id="1.10.10.690">
    <property type="entry name" value="YidB-like"/>
    <property type="match status" value="1"/>
</dbReference>
<comment type="caution">
    <text evidence="1">The sequence shown here is derived from an EMBL/GenBank/DDBJ whole genome shotgun (WGS) entry which is preliminary data.</text>
</comment>
<dbReference type="SUPFAM" id="SSF140804">
    <property type="entry name" value="YidB-like"/>
    <property type="match status" value="1"/>
</dbReference>
<gene>
    <name evidence="1" type="ORF">FEM03_04040</name>
</gene>
<sequence>MSLFEDLGKKLLGGMLSGKEGGGGGDLISVVMQLLQDSGRMQGLLLRFQQAGFGAEVQSWIGNGSNLPLNGEQVQKALGAILPQLAQQTGFNEDLLAKGVAKLLPGLVNDLSPDGEHVEEGDLTGHLQKILGGGLGRLFS</sequence>